<dbReference type="Proteomes" id="UP000198339">
    <property type="component" value="Unassembled WGS sequence"/>
</dbReference>
<gene>
    <name evidence="1" type="ORF">SAMN06295955_10376</name>
</gene>
<keyword evidence="2" id="KW-1185">Reference proteome</keyword>
<sequence>MLEFLDPRAHGALSVNTRNAARRNFVQLVAAEFLAAMHDYPILFTKHPETGAFYAGAIMGLEPGENLLAEEGLLPGYRPADLVRQGFFVVDDKIAIDRDDAIFDRAGEALFDADGEPSERLGRIRHAVQTLHHGLPETEAIIARFLAHRLIEPIDITLDFDDGGRLRLDGLYSVSLDALHALPDDAALDLFRRGDLQIAYAQSASVQHIRRLARIRNDRLCAALA</sequence>
<name>A0A239G9V1_9SPHN</name>
<dbReference type="EMBL" id="FZPA01000003">
    <property type="protein sequence ID" value="SNS65568.1"/>
    <property type="molecule type" value="Genomic_DNA"/>
</dbReference>
<proteinExistence type="predicted"/>
<evidence type="ECO:0000313" key="1">
    <source>
        <dbReference type="EMBL" id="SNS65568.1"/>
    </source>
</evidence>
<evidence type="ECO:0000313" key="2">
    <source>
        <dbReference type="Proteomes" id="UP000198339"/>
    </source>
</evidence>
<accession>A0A239G9V1</accession>
<dbReference type="AlphaFoldDB" id="A0A239G9V1"/>
<dbReference type="RefSeq" id="WP_170935456.1">
    <property type="nucleotide sequence ID" value="NZ_FZPA01000003.1"/>
</dbReference>
<organism evidence="1 2">
    <name type="scientific">Sphingopyxis indica</name>
    <dbReference type="NCBI Taxonomy" id="436663"/>
    <lineage>
        <taxon>Bacteria</taxon>
        <taxon>Pseudomonadati</taxon>
        <taxon>Pseudomonadota</taxon>
        <taxon>Alphaproteobacteria</taxon>
        <taxon>Sphingomonadales</taxon>
        <taxon>Sphingomonadaceae</taxon>
        <taxon>Sphingopyxis</taxon>
    </lineage>
</organism>
<dbReference type="InterPro" id="IPR010836">
    <property type="entry name" value="SapC"/>
</dbReference>
<reference evidence="1 2" key="1">
    <citation type="submission" date="2017-06" db="EMBL/GenBank/DDBJ databases">
        <authorList>
            <person name="Kim H.J."/>
            <person name="Triplett B.A."/>
        </authorList>
    </citation>
    <scope>NUCLEOTIDE SEQUENCE [LARGE SCALE GENOMIC DNA]</scope>
    <source>
        <strain evidence="1 2">DS15</strain>
    </source>
</reference>
<dbReference type="Pfam" id="PF07277">
    <property type="entry name" value="SapC"/>
    <property type="match status" value="1"/>
</dbReference>
<protein>
    <submittedName>
        <fullName evidence="1">SapC protein</fullName>
    </submittedName>
</protein>